<keyword evidence="2" id="KW-1185">Reference proteome</keyword>
<name>A0A835ZJ41_9STRA</name>
<proteinExistence type="predicted"/>
<organism evidence="1 2">
    <name type="scientific">Tribonema minus</name>
    <dbReference type="NCBI Taxonomy" id="303371"/>
    <lineage>
        <taxon>Eukaryota</taxon>
        <taxon>Sar</taxon>
        <taxon>Stramenopiles</taxon>
        <taxon>Ochrophyta</taxon>
        <taxon>PX clade</taxon>
        <taxon>Xanthophyceae</taxon>
        <taxon>Tribonematales</taxon>
        <taxon>Tribonemataceae</taxon>
        <taxon>Tribonema</taxon>
    </lineage>
</organism>
<dbReference type="EMBL" id="JAFCMP010000009">
    <property type="protein sequence ID" value="KAG5192170.1"/>
    <property type="molecule type" value="Genomic_DNA"/>
</dbReference>
<dbReference type="Proteomes" id="UP000664859">
    <property type="component" value="Unassembled WGS sequence"/>
</dbReference>
<dbReference type="AlphaFoldDB" id="A0A835ZJ41"/>
<protein>
    <submittedName>
        <fullName evidence="1">Uncharacterized protein</fullName>
    </submittedName>
</protein>
<gene>
    <name evidence="1" type="ORF">JKP88DRAFT_284561</name>
</gene>
<evidence type="ECO:0000313" key="2">
    <source>
        <dbReference type="Proteomes" id="UP000664859"/>
    </source>
</evidence>
<evidence type="ECO:0000313" key="1">
    <source>
        <dbReference type="EMBL" id="KAG5192170.1"/>
    </source>
</evidence>
<sequence length="252" mass="27356">MSVARRKWFMAHAAYPRKRSRMPSILHPVLDAFLSLDATAYSLDHGVTPSERIAIKSARAFAVVAPDNPVLSWEDGIDGRQWALADMRKAISAAGDGVDVTEEVVAEWEREGVAVLCRCMAERCLWEAGEDVPDGSSIYLLVEYDGHAVLKQGGHESFMCVYGPSEKGWVFPPVPSDEACAAGLGTRRVDIATVDGADVTDIVRQLCGPRRDFWASTGHALTAVSVALAFKIHGIEFGAVTIGDVINDDIVW</sequence>
<reference evidence="1" key="1">
    <citation type="submission" date="2021-02" db="EMBL/GenBank/DDBJ databases">
        <title>First Annotated Genome of the Yellow-green Alga Tribonema minus.</title>
        <authorList>
            <person name="Mahan K.M."/>
        </authorList>
    </citation>
    <scope>NUCLEOTIDE SEQUENCE</scope>
    <source>
        <strain evidence="1">UTEX B ZZ1240</strain>
    </source>
</reference>
<accession>A0A835ZJ41</accession>
<comment type="caution">
    <text evidence="1">The sequence shown here is derived from an EMBL/GenBank/DDBJ whole genome shotgun (WGS) entry which is preliminary data.</text>
</comment>